<keyword evidence="2" id="KW-1185">Reference proteome</keyword>
<dbReference type="RefSeq" id="WP_184192933.1">
    <property type="nucleotide sequence ID" value="NZ_JACHGW010000001.1"/>
</dbReference>
<proteinExistence type="predicted"/>
<name>A0A7W9W685_ARMRO</name>
<comment type="caution">
    <text evidence="1">The sequence shown here is derived from an EMBL/GenBank/DDBJ whole genome shotgun (WGS) entry which is preliminary data.</text>
</comment>
<dbReference type="EMBL" id="JACHGW010000001">
    <property type="protein sequence ID" value="MBB6049322.1"/>
    <property type="molecule type" value="Genomic_DNA"/>
</dbReference>
<protein>
    <submittedName>
        <fullName evidence="1">Uncharacterized protein</fullName>
    </submittedName>
</protein>
<dbReference type="Proteomes" id="UP000520814">
    <property type="component" value="Unassembled WGS sequence"/>
</dbReference>
<gene>
    <name evidence="1" type="ORF">HNQ39_001084</name>
</gene>
<organism evidence="1 2">
    <name type="scientific">Armatimonas rosea</name>
    <dbReference type="NCBI Taxonomy" id="685828"/>
    <lineage>
        <taxon>Bacteria</taxon>
        <taxon>Bacillati</taxon>
        <taxon>Armatimonadota</taxon>
        <taxon>Armatimonadia</taxon>
        <taxon>Armatimonadales</taxon>
        <taxon>Armatimonadaceae</taxon>
        <taxon>Armatimonas</taxon>
    </lineage>
</organism>
<sequence length="299" mass="33424">MNLWGPLHNLSTSGDALAQLYYEIPRRGAQGASLLEALARHPNCPPKIIRQLLLSVPQAVTENPAWCLLMLEGGILGAQEPVLEQLCVGSLPYSYLELLCQHPNAQVRAQVAEHVSYAGSVSGDLDEALLQKLGTLRRDGRLVWLAREGFFPARLQDYLPHPVVVSPAHCQSFRATRLDPWVEVMDLLSAKSGQKASSEEMLIHYARTHGELVPLLALTVTPSKSVLRELYRSVLPWKRLGIALNPQARYVENWYYTSPLDSDTEDSARSILGYLANDGNRWVRAVARQRLADPSWRLF</sequence>
<accession>A0A7W9W685</accession>
<dbReference type="AlphaFoldDB" id="A0A7W9W685"/>
<evidence type="ECO:0000313" key="1">
    <source>
        <dbReference type="EMBL" id="MBB6049322.1"/>
    </source>
</evidence>
<evidence type="ECO:0000313" key="2">
    <source>
        <dbReference type="Proteomes" id="UP000520814"/>
    </source>
</evidence>
<reference evidence="1 2" key="1">
    <citation type="submission" date="2020-08" db="EMBL/GenBank/DDBJ databases">
        <title>Genomic Encyclopedia of Type Strains, Phase IV (KMG-IV): sequencing the most valuable type-strain genomes for metagenomic binning, comparative biology and taxonomic classification.</title>
        <authorList>
            <person name="Goeker M."/>
        </authorList>
    </citation>
    <scope>NUCLEOTIDE SEQUENCE [LARGE SCALE GENOMIC DNA]</scope>
    <source>
        <strain evidence="1 2">DSM 23562</strain>
    </source>
</reference>